<gene>
    <name evidence="2" type="ORF">Sradi_2331700</name>
</gene>
<sequence length="253" mass="28692">MEAKIHALEKNHTWRLAPLPARKRTIGCKWVFKTKLRADGSVEGCRAGLVAKGYNQIEGIDYTNGFPPAAKAVVVRLFLTLIAANGWEFYQLDVNNAFLHGYLDEDIYITPPDGYQVEPDLISKLERSLYELKQASCQWNVELTVKLQEYRFIPSAHGHCLFTLHTARDFTRPDISHSVQQLSQFLNRPCEAHWSAALHVVRYLKRCPSKGLFLPAANSLVLKGYCNAEWPSCTYSRRSLIGFCIFLSDAIVS</sequence>
<evidence type="ECO:0000313" key="2">
    <source>
        <dbReference type="EMBL" id="KAL0399884.1"/>
    </source>
</evidence>
<dbReference type="AlphaFoldDB" id="A0AAW2T576"/>
<reference evidence="2" key="2">
    <citation type="journal article" date="2024" name="Plant">
        <title>Genomic evolution and insights into agronomic trait innovations of Sesamum species.</title>
        <authorList>
            <person name="Miao H."/>
            <person name="Wang L."/>
            <person name="Qu L."/>
            <person name="Liu H."/>
            <person name="Sun Y."/>
            <person name="Le M."/>
            <person name="Wang Q."/>
            <person name="Wei S."/>
            <person name="Zheng Y."/>
            <person name="Lin W."/>
            <person name="Duan Y."/>
            <person name="Cao H."/>
            <person name="Xiong S."/>
            <person name="Wang X."/>
            <person name="Wei L."/>
            <person name="Li C."/>
            <person name="Ma Q."/>
            <person name="Ju M."/>
            <person name="Zhao R."/>
            <person name="Li G."/>
            <person name="Mu C."/>
            <person name="Tian Q."/>
            <person name="Mei H."/>
            <person name="Zhang T."/>
            <person name="Gao T."/>
            <person name="Zhang H."/>
        </authorList>
    </citation>
    <scope>NUCLEOTIDE SEQUENCE</scope>
    <source>
        <strain evidence="2">G02</strain>
    </source>
</reference>
<dbReference type="InterPro" id="IPR013103">
    <property type="entry name" value="RVT_2"/>
</dbReference>
<comment type="caution">
    <text evidence="2">The sequence shown here is derived from an EMBL/GenBank/DDBJ whole genome shotgun (WGS) entry which is preliminary data.</text>
</comment>
<evidence type="ECO:0000259" key="1">
    <source>
        <dbReference type="Pfam" id="PF07727"/>
    </source>
</evidence>
<dbReference type="PANTHER" id="PTHR11439:SF465">
    <property type="entry name" value="REVERSE TRANSCRIPTASE TY1_COPIA-TYPE DOMAIN-CONTAINING PROTEIN"/>
    <property type="match status" value="1"/>
</dbReference>
<dbReference type="EMBL" id="JACGWJ010000009">
    <property type="protein sequence ID" value="KAL0399884.1"/>
    <property type="molecule type" value="Genomic_DNA"/>
</dbReference>
<reference evidence="2" key="1">
    <citation type="submission" date="2020-06" db="EMBL/GenBank/DDBJ databases">
        <authorList>
            <person name="Li T."/>
            <person name="Hu X."/>
            <person name="Zhang T."/>
            <person name="Song X."/>
            <person name="Zhang H."/>
            <person name="Dai N."/>
            <person name="Sheng W."/>
            <person name="Hou X."/>
            <person name="Wei L."/>
        </authorList>
    </citation>
    <scope>NUCLEOTIDE SEQUENCE</scope>
    <source>
        <strain evidence="2">G02</strain>
        <tissue evidence="2">Leaf</tissue>
    </source>
</reference>
<feature type="domain" description="Reverse transcriptase Ty1/copia-type" evidence="1">
    <location>
        <begin position="11"/>
        <end position="163"/>
    </location>
</feature>
<accession>A0AAW2T576</accession>
<dbReference type="Pfam" id="PF07727">
    <property type="entry name" value="RVT_2"/>
    <property type="match status" value="1"/>
</dbReference>
<protein>
    <submittedName>
        <fullName evidence="2">Mitochondrial protein</fullName>
    </submittedName>
</protein>
<proteinExistence type="predicted"/>
<dbReference type="PANTHER" id="PTHR11439">
    <property type="entry name" value="GAG-POL-RELATED RETROTRANSPOSON"/>
    <property type="match status" value="1"/>
</dbReference>
<name>A0AAW2T576_SESRA</name>
<organism evidence="2">
    <name type="scientific">Sesamum radiatum</name>
    <name type="common">Black benniseed</name>
    <dbReference type="NCBI Taxonomy" id="300843"/>
    <lineage>
        <taxon>Eukaryota</taxon>
        <taxon>Viridiplantae</taxon>
        <taxon>Streptophyta</taxon>
        <taxon>Embryophyta</taxon>
        <taxon>Tracheophyta</taxon>
        <taxon>Spermatophyta</taxon>
        <taxon>Magnoliopsida</taxon>
        <taxon>eudicotyledons</taxon>
        <taxon>Gunneridae</taxon>
        <taxon>Pentapetalae</taxon>
        <taxon>asterids</taxon>
        <taxon>lamiids</taxon>
        <taxon>Lamiales</taxon>
        <taxon>Pedaliaceae</taxon>
        <taxon>Sesamum</taxon>
    </lineage>
</organism>